<dbReference type="SMART" id="SM00448">
    <property type="entry name" value="REC"/>
    <property type="match status" value="1"/>
</dbReference>
<dbReference type="GO" id="GO:0005524">
    <property type="term" value="F:ATP binding"/>
    <property type="evidence" value="ECO:0007669"/>
    <property type="project" value="UniProtKB-KW"/>
</dbReference>
<evidence type="ECO:0000256" key="4">
    <source>
        <dbReference type="ARBA" id="ARBA00023125"/>
    </source>
</evidence>
<keyword evidence="1" id="KW-0547">Nucleotide-binding</keyword>
<keyword evidence="2" id="KW-0067">ATP-binding</keyword>
<dbReference type="PROSITE" id="PS00675">
    <property type="entry name" value="SIGMA54_INTERACT_1"/>
    <property type="match status" value="1"/>
</dbReference>
<dbReference type="InterPro" id="IPR025943">
    <property type="entry name" value="Sigma_54_int_dom_ATP-bd_2"/>
</dbReference>
<dbReference type="InterPro" id="IPR009057">
    <property type="entry name" value="Homeodomain-like_sf"/>
</dbReference>
<dbReference type="FunFam" id="1.10.8.60:FF:000014">
    <property type="entry name" value="DNA-binding transcriptional regulator NtrC"/>
    <property type="match status" value="1"/>
</dbReference>
<keyword evidence="11" id="KW-1185">Reference proteome</keyword>
<dbReference type="InterPro" id="IPR002078">
    <property type="entry name" value="Sigma_54_int"/>
</dbReference>
<dbReference type="STRING" id="706587.Desti_2770"/>
<gene>
    <name evidence="10" type="ordered locus">Desti_2770</name>
</gene>
<dbReference type="EMBL" id="CP003360">
    <property type="protein sequence ID" value="AFM25446.1"/>
    <property type="molecule type" value="Genomic_DNA"/>
</dbReference>
<dbReference type="FunFam" id="3.40.50.300:FF:000006">
    <property type="entry name" value="DNA-binding transcriptional regulator NtrC"/>
    <property type="match status" value="1"/>
</dbReference>
<dbReference type="HOGENOM" id="CLU_000445_0_6_7"/>
<evidence type="ECO:0000313" key="10">
    <source>
        <dbReference type="EMBL" id="AFM25446.1"/>
    </source>
</evidence>
<dbReference type="PRINTS" id="PR01590">
    <property type="entry name" value="HTHFIS"/>
</dbReference>
<evidence type="ECO:0000256" key="3">
    <source>
        <dbReference type="ARBA" id="ARBA00023015"/>
    </source>
</evidence>
<dbReference type="PANTHER" id="PTHR32071">
    <property type="entry name" value="TRANSCRIPTIONAL REGULATORY PROTEIN"/>
    <property type="match status" value="1"/>
</dbReference>
<dbReference type="Proteomes" id="UP000006055">
    <property type="component" value="Chromosome"/>
</dbReference>
<dbReference type="SUPFAM" id="SSF52540">
    <property type="entry name" value="P-loop containing nucleoside triphosphate hydrolases"/>
    <property type="match status" value="1"/>
</dbReference>
<dbReference type="CDD" id="cd00009">
    <property type="entry name" value="AAA"/>
    <property type="match status" value="1"/>
</dbReference>
<evidence type="ECO:0000256" key="1">
    <source>
        <dbReference type="ARBA" id="ARBA00022741"/>
    </source>
</evidence>
<dbReference type="Gene3D" id="3.40.50.2300">
    <property type="match status" value="1"/>
</dbReference>
<dbReference type="Gene3D" id="1.10.8.60">
    <property type="match status" value="1"/>
</dbReference>
<dbReference type="SMART" id="SM00382">
    <property type="entry name" value="AAA"/>
    <property type="match status" value="1"/>
</dbReference>
<reference evidence="11" key="1">
    <citation type="submission" date="2012-06" db="EMBL/GenBank/DDBJ databases">
        <title>Complete sequence of chromosome of Desulfomonile tiedjei DSM 6799.</title>
        <authorList>
            <person name="Lucas S."/>
            <person name="Copeland A."/>
            <person name="Lapidus A."/>
            <person name="Glavina del Rio T."/>
            <person name="Dalin E."/>
            <person name="Tice H."/>
            <person name="Bruce D."/>
            <person name="Goodwin L."/>
            <person name="Pitluck S."/>
            <person name="Peters L."/>
            <person name="Ovchinnikova G."/>
            <person name="Zeytun A."/>
            <person name="Lu M."/>
            <person name="Kyrpides N."/>
            <person name="Mavromatis K."/>
            <person name="Ivanova N."/>
            <person name="Brettin T."/>
            <person name="Detter J.C."/>
            <person name="Han C."/>
            <person name="Larimer F."/>
            <person name="Land M."/>
            <person name="Hauser L."/>
            <person name="Markowitz V."/>
            <person name="Cheng J.-F."/>
            <person name="Hugenholtz P."/>
            <person name="Woyke T."/>
            <person name="Wu D."/>
            <person name="Spring S."/>
            <person name="Schroeder M."/>
            <person name="Brambilla E."/>
            <person name="Klenk H.-P."/>
            <person name="Eisen J.A."/>
        </authorList>
    </citation>
    <scope>NUCLEOTIDE SEQUENCE [LARGE SCALE GENOMIC DNA]</scope>
    <source>
        <strain evidence="11">ATCC 49306 / DSM 6799 / DCB-1</strain>
    </source>
</reference>
<keyword evidence="7" id="KW-0597">Phosphoprotein</keyword>
<evidence type="ECO:0000256" key="6">
    <source>
        <dbReference type="ARBA" id="ARBA00023163"/>
    </source>
</evidence>
<evidence type="ECO:0000259" key="8">
    <source>
        <dbReference type="PROSITE" id="PS50045"/>
    </source>
</evidence>
<dbReference type="KEGG" id="dti:Desti_2770"/>
<evidence type="ECO:0000313" key="11">
    <source>
        <dbReference type="Proteomes" id="UP000006055"/>
    </source>
</evidence>
<dbReference type="PROSITE" id="PS50045">
    <property type="entry name" value="SIGMA54_INTERACT_4"/>
    <property type="match status" value="1"/>
</dbReference>
<accession>I4C7A5</accession>
<dbReference type="Pfam" id="PF00072">
    <property type="entry name" value="Response_reg"/>
    <property type="match status" value="1"/>
</dbReference>
<feature type="domain" description="Sigma-54 factor interaction" evidence="8">
    <location>
        <begin position="160"/>
        <end position="389"/>
    </location>
</feature>
<dbReference type="InterPro" id="IPR025944">
    <property type="entry name" value="Sigma_54_int_dom_CS"/>
</dbReference>
<dbReference type="GO" id="GO:0043565">
    <property type="term" value="F:sequence-specific DNA binding"/>
    <property type="evidence" value="ECO:0007669"/>
    <property type="project" value="InterPro"/>
</dbReference>
<proteinExistence type="predicted"/>
<dbReference type="Gene3D" id="1.10.10.60">
    <property type="entry name" value="Homeodomain-like"/>
    <property type="match status" value="1"/>
</dbReference>
<dbReference type="GO" id="GO:0006355">
    <property type="term" value="P:regulation of DNA-templated transcription"/>
    <property type="evidence" value="ECO:0007669"/>
    <property type="project" value="InterPro"/>
</dbReference>
<evidence type="ECO:0000259" key="9">
    <source>
        <dbReference type="PROSITE" id="PS50110"/>
    </source>
</evidence>
<keyword evidence="4 10" id="KW-0238">DNA-binding</keyword>
<dbReference type="InterPro" id="IPR058031">
    <property type="entry name" value="AAA_lid_NorR"/>
</dbReference>
<dbReference type="OrthoDB" id="5496274at2"/>
<feature type="modified residue" description="4-aspartylphosphate" evidence="7">
    <location>
        <position position="61"/>
    </location>
</feature>
<dbReference type="InterPro" id="IPR003593">
    <property type="entry name" value="AAA+_ATPase"/>
</dbReference>
<dbReference type="SUPFAM" id="SSF52172">
    <property type="entry name" value="CheY-like"/>
    <property type="match status" value="1"/>
</dbReference>
<keyword evidence="6" id="KW-0804">Transcription</keyword>
<dbReference type="PANTHER" id="PTHR32071:SF113">
    <property type="entry name" value="ALGINATE BIOSYNTHESIS TRANSCRIPTIONAL REGULATORY PROTEIN ALGB"/>
    <property type="match status" value="1"/>
</dbReference>
<dbReference type="Pfam" id="PF00158">
    <property type="entry name" value="Sigma54_activat"/>
    <property type="match status" value="1"/>
</dbReference>
<feature type="domain" description="Response regulatory" evidence="9">
    <location>
        <begin position="9"/>
        <end position="128"/>
    </location>
</feature>
<keyword evidence="5" id="KW-0010">Activator</keyword>
<name>I4C7A5_DESTA</name>
<sequence>MIQPSGTGHVLVIEDDPFNGPFTQQLLVSAGFEAYLVGSAEEGIEFLDRSGDNCPDMILLDVNLPGMDGLETVTKLKAHPEYQYIPVIIFTVHDTLDYKIQGLNSGGDDYLIKPYEPDELIARVNAMLRIRRLYCSLRDERQTNRRLSETMDANQRLSHLLGHSPRMKSIAELIQDISTSDSHVLIQGESGTGKEVIARAIHEESLRKKGPFIVINCAAYPETLLHSELFGHEKGSFTGAIRRKQGRFEQADGGTIFLDEIGEVSLPTQVILLRVIQERQFERVGGEETLSTNARIIAATNRNLKQAMTEGIFREDLYWRLNVISIGVPPLRERKEDIPQLVTNFLDRYNVRLGKNVRSFSQEAMDIVFRHNWPGNVRELENVVERSMVLAKTDIIVPGDLPAELRGQDNPAIPAHVQADLDSVERDYIKSILEKCNWNKYKAAKIMGISRSTLYSKIRKHDLDLGASETGDKTPGSLRSSRA</sequence>
<keyword evidence="3" id="KW-0805">Transcription regulation</keyword>
<dbReference type="PROSITE" id="PS00676">
    <property type="entry name" value="SIGMA54_INTERACT_2"/>
    <property type="match status" value="1"/>
</dbReference>
<dbReference type="InterPro" id="IPR002197">
    <property type="entry name" value="HTH_Fis"/>
</dbReference>
<evidence type="ECO:0000256" key="7">
    <source>
        <dbReference type="PROSITE-ProRule" id="PRU00169"/>
    </source>
</evidence>
<evidence type="ECO:0000256" key="5">
    <source>
        <dbReference type="ARBA" id="ARBA00023159"/>
    </source>
</evidence>
<dbReference type="PROSITE" id="PS00688">
    <property type="entry name" value="SIGMA54_INTERACT_3"/>
    <property type="match status" value="1"/>
</dbReference>
<dbReference type="PROSITE" id="PS50110">
    <property type="entry name" value="RESPONSE_REGULATORY"/>
    <property type="match status" value="1"/>
</dbReference>
<dbReference type="eggNOG" id="COG2204">
    <property type="taxonomic scope" value="Bacteria"/>
</dbReference>
<dbReference type="RefSeq" id="WP_014810585.1">
    <property type="nucleotide sequence ID" value="NC_018025.1"/>
</dbReference>
<dbReference type="GO" id="GO:0000160">
    <property type="term" value="P:phosphorelay signal transduction system"/>
    <property type="evidence" value="ECO:0007669"/>
    <property type="project" value="InterPro"/>
</dbReference>
<dbReference type="InterPro" id="IPR025662">
    <property type="entry name" value="Sigma_54_int_dom_ATP-bd_1"/>
</dbReference>
<dbReference type="Gene3D" id="3.40.50.300">
    <property type="entry name" value="P-loop containing nucleotide triphosphate hydrolases"/>
    <property type="match status" value="1"/>
</dbReference>
<dbReference type="Pfam" id="PF02954">
    <property type="entry name" value="HTH_8"/>
    <property type="match status" value="1"/>
</dbReference>
<organism evidence="10 11">
    <name type="scientific">Desulfomonile tiedjei (strain ATCC 49306 / DSM 6799 / DCB-1)</name>
    <dbReference type="NCBI Taxonomy" id="706587"/>
    <lineage>
        <taxon>Bacteria</taxon>
        <taxon>Pseudomonadati</taxon>
        <taxon>Thermodesulfobacteriota</taxon>
        <taxon>Desulfomonilia</taxon>
        <taxon>Desulfomonilales</taxon>
        <taxon>Desulfomonilaceae</taxon>
        <taxon>Desulfomonile</taxon>
    </lineage>
</organism>
<dbReference type="InterPro" id="IPR011006">
    <property type="entry name" value="CheY-like_superfamily"/>
</dbReference>
<dbReference type="InterPro" id="IPR001789">
    <property type="entry name" value="Sig_transdc_resp-reg_receiver"/>
</dbReference>
<evidence type="ECO:0000256" key="2">
    <source>
        <dbReference type="ARBA" id="ARBA00022840"/>
    </source>
</evidence>
<dbReference type="Pfam" id="PF25601">
    <property type="entry name" value="AAA_lid_14"/>
    <property type="match status" value="1"/>
</dbReference>
<dbReference type="SUPFAM" id="SSF46689">
    <property type="entry name" value="Homeodomain-like"/>
    <property type="match status" value="1"/>
</dbReference>
<dbReference type="AlphaFoldDB" id="I4C7A5"/>
<protein>
    <submittedName>
        <fullName evidence="10">Response regulator with CheY-like receiver, AAA-type ATPase, and DNA-binding domains</fullName>
    </submittedName>
</protein>
<dbReference type="InterPro" id="IPR027417">
    <property type="entry name" value="P-loop_NTPase"/>
</dbReference>